<sequence length="152" mass="16921">MNTVLDEESKTSVAILKELEGKIYDAQAGLADASKRSQSLREKIGMSSQEVNKVDSLNRSTAVQKVLEEYQQVENQLAAEQSRFLPTHPTIKNLQNKRDALKSLLDKPVEDSVGNRKIVTTENLQTGIIKQQLSLDLVKSEIESSALISRLQ</sequence>
<keyword evidence="2" id="KW-1185">Reference proteome</keyword>
<dbReference type="EMBL" id="NTFS01000256">
    <property type="protein sequence ID" value="PAX52295.1"/>
    <property type="molecule type" value="Genomic_DNA"/>
</dbReference>
<protein>
    <submittedName>
        <fullName evidence="1">Uncharacterized protein</fullName>
    </submittedName>
</protein>
<reference evidence="1 2" key="1">
    <citation type="submission" date="2017-08" db="EMBL/GenBank/DDBJ databases">
        <title>Draft genome sequence of filamentous cyanobacterium Calothrix elsteri CCALA 953.</title>
        <authorList>
            <person name="Gagunashvili A.N."/>
            <person name="Elster J."/>
            <person name="Andresson O.S."/>
        </authorList>
    </citation>
    <scope>NUCLEOTIDE SEQUENCE [LARGE SCALE GENOMIC DNA]</scope>
    <source>
        <strain evidence="1 2">CCALA 953</strain>
    </source>
</reference>
<organism evidence="1 2">
    <name type="scientific">Brunnivagina elsteri CCALA 953</name>
    <dbReference type="NCBI Taxonomy" id="987040"/>
    <lineage>
        <taxon>Bacteria</taxon>
        <taxon>Bacillati</taxon>
        <taxon>Cyanobacteriota</taxon>
        <taxon>Cyanophyceae</taxon>
        <taxon>Nostocales</taxon>
        <taxon>Calotrichaceae</taxon>
        <taxon>Brunnivagina</taxon>
    </lineage>
</organism>
<name>A0A2A2TF83_9CYAN</name>
<proteinExistence type="predicted"/>
<evidence type="ECO:0000313" key="1">
    <source>
        <dbReference type="EMBL" id="PAX52295.1"/>
    </source>
</evidence>
<accession>A0A2A2TF83</accession>
<gene>
    <name evidence="1" type="ORF">CK510_20060</name>
</gene>
<dbReference type="RefSeq" id="WP_095723383.1">
    <property type="nucleotide sequence ID" value="NZ_NTFS01000256.1"/>
</dbReference>
<dbReference type="AlphaFoldDB" id="A0A2A2TF83"/>
<evidence type="ECO:0000313" key="2">
    <source>
        <dbReference type="Proteomes" id="UP000218238"/>
    </source>
</evidence>
<comment type="caution">
    <text evidence="1">The sequence shown here is derived from an EMBL/GenBank/DDBJ whole genome shotgun (WGS) entry which is preliminary data.</text>
</comment>
<dbReference type="Proteomes" id="UP000218238">
    <property type="component" value="Unassembled WGS sequence"/>
</dbReference>